<feature type="region of interest" description="Disordered" evidence="5">
    <location>
        <begin position="373"/>
        <end position="412"/>
    </location>
</feature>
<feature type="transmembrane region" description="Helical" evidence="6">
    <location>
        <begin position="489"/>
        <end position="509"/>
    </location>
</feature>
<gene>
    <name evidence="8" type="ORF">I313_01818</name>
</gene>
<evidence type="ECO:0000256" key="6">
    <source>
        <dbReference type="SAM" id="Phobius"/>
    </source>
</evidence>
<sequence>MRAEFSAELNYLRTRPIQMAMPSQESISSPASSISATETTLPTPSPSFSRSSPQVAQMSVNEVTEDDNVFSLSTAKNHSVALGSPEESKTPQAEVYSISVDNTIGVDYVSPTPNPRQNATRMTRPPPPPIFLRREDGEESTEVIAPGTEPRSSHRQTASKGLNISGLPILEITTNTIVEQGDIEDEPGKEDEDDALPELVSPRRLNFGNSENVPVSPAWQSMDSPTSNQYSPGWKRQSIHHFPSQSNLEVPSPLGPKSRRFEPTPNHGIHSRNLSLFFPQPGSIPPPKAASQGLIPSPELGETTLIPRADSSKEKKMFGGAGNWSFGQARPETEGLGGLLTPDVKRSKRRGHHHKHSLSHNFFSFLDPTQTNPALSSNKSSAKGPSNTDATPTSVPMPRLPSSATTQSLSPLPSSKLDHYSRFLLSFAFLEFIIGAGLWIEGQMSGWRCLAGVGYLVVFDAMGVAVSMVGRKEGAGWSSIRKPFGPSRFISLLYFAQSLFLVFAAVYIAKESIEQVILGSGAHDHAVGGHGHEGLPNHNGEVERSFPHFLLLCAAAASTVSGGSLGNHCKLVDAVGPLFLTPTYLSLPIVSRYSALLANPFSLTVVVSSLGILLSTLIVPPASLHSLDALISLLLTLFTSTLSYPPTIFFAHILLQTAPPSSTPQMIGLKRALREIKDDRRVLGLGTVRCWAVSVGKGGWNDVENHCQSSTSGQGSIASSPAVTPRGSTEFPSFPASTFSSLSKGKEEPSAPLVVTLTVHVDSDLGDQEVLDVTKMAWSRVHQVVGKGGGEGGEVGVSVKRGWDGVEEM</sequence>
<dbReference type="InterPro" id="IPR058533">
    <property type="entry name" value="Cation_efflux_TM"/>
</dbReference>
<evidence type="ECO:0000313" key="9">
    <source>
        <dbReference type="Proteomes" id="UP000053392"/>
    </source>
</evidence>
<feature type="compositionally biased region" description="Low complexity" evidence="5">
    <location>
        <begin position="22"/>
        <end position="53"/>
    </location>
</feature>
<feature type="region of interest" description="Disordered" evidence="5">
    <location>
        <begin position="310"/>
        <end position="356"/>
    </location>
</feature>
<evidence type="ECO:0000256" key="5">
    <source>
        <dbReference type="SAM" id="MobiDB-lite"/>
    </source>
</evidence>
<evidence type="ECO:0000259" key="7">
    <source>
        <dbReference type="Pfam" id="PF01545"/>
    </source>
</evidence>
<feature type="compositionally biased region" description="Low complexity" evidence="5">
    <location>
        <begin position="708"/>
        <end position="720"/>
    </location>
</feature>
<dbReference type="GO" id="GO:0016020">
    <property type="term" value="C:membrane"/>
    <property type="evidence" value="ECO:0007669"/>
    <property type="project" value="UniProtKB-SubCell"/>
</dbReference>
<feature type="transmembrane region" description="Helical" evidence="6">
    <location>
        <begin position="596"/>
        <end position="618"/>
    </location>
</feature>
<feature type="compositionally biased region" description="Polar residues" evidence="5">
    <location>
        <begin position="207"/>
        <end position="231"/>
    </location>
</feature>
<dbReference type="InterPro" id="IPR027469">
    <property type="entry name" value="Cation_efflux_TMD_sf"/>
</dbReference>
<feature type="region of interest" description="Disordered" evidence="5">
    <location>
        <begin position="110"/>
        <end position="130"/>
    </location>
</feature>
<feature type="region of interest" description="Disordered" evidence="5">
    <location>
        <begin position="21"/>
        <end position="53"/>
    </location>
</feature>
<dbReference type="EMBL" id="KN847898">
    <property type="protein sequence ID" value="KIR42590.1"/>
    <property type="molecule type" value="Genomic_DNA"/>
</dbReference>
<dbReference type="OrthoDB" id="5382797at2759"/>
<feature type="domain" description="Cation efflux protein transmembrane" evidence="7">
    <location>
        <begin position="458"/>
        <end position="644"/>
    </location>
</feature>
<keyword evidence="9" id="KW-1185">Reference proteome</keyword>
<feature type="transmembrane region" description="Helical" evidence="6">
    <location>
        <begin position="420"/>
        <end position="440"/>
    </location>
</feature>
<name>A0A0D0VCR6_9TREE</name>
<dbReference type="HOGENOM" id="CLU_354501_0_0_1"/>
<dbReference type="Pfam" id="PF01545">
    <property type="entry name" value="Cation_efflux"/>
    <property type="match status" value="1"/>
</dbReference>
<evidence type="ECO:0000256" key="2">
    <source>
        <dbReference type="ARBA" id="ARBA00022692"/>
    </source>
</evidence>
<keyword evidence="3 6" id="KW-1133">Transmembrane helix</keyword>
<dbReference type="Proteomes" id="UP000053392">
    <property type="component" value="Unassembled WGS sequence"/>
</dbReference>
<feature type="compositionally biased region" description="Polar residues" evidence="5">
    <location>
        <begin position="402"/>
        <end position="412"/>
    </location>
</feature>
<evidence type="ECO:0000313" key="8">
    <source>
        <dbReference type="EMBL" id="KIR42590.1"/>
    </source>
</evidence>
<feature type="transmembrane region" description="Helical" evidence="6">
    <location>
        <begin position="630"/>
        <end position="655"/>
    </location>
</feature>
<feature type="compositionally biased region" description="Basic residues" evidence="5">
    <location>
        <begin position="346"/>
        <end position="356"/>
    </location>
</feature>
<proteinExistence type="predicted"/>
<dbReference type="AlphaFoldDB" id="A0A0D0VCR6"/>
<accession>A0A0D0VCR6</accession>
<reference evidence="8 9" key="1">
    <citation type="submission" date="2015-01" db="EMBL/GenBank/DDBJ databases">
        <title>The Genome Sequence of Cryptococcus gattii Ram5.</title>
        <authorList>
            <consortium name="The Broad Institute Genomics Platform"/>
            <person name="Cuomo C."/>
            <person name="Litvintseva A."/>
            <person name="Chen Y."/>
            <person name="Heitman J."/>
            <person name="Sun S."/>
            <person name="Springer D."/>
            <person name="Dromer F."/>
            <person name="Young S."/>
            <person name="Zeng Q."/>
            <person name="Gargeya S."/>
            <person name="Abouelleil A."/>
            <person name="Alvarado L."/>
            <person name="Chapman S.B."/>
            <person name="Gainer-Dewar J."/>
            <person name="Goldberg J."/>
            <person name="Griggs A."/>
            <person name="Gujja S."/>
            <person name="Hansen M."/>
            <person name="Howarth C."/>
            <person name="Imamovic A."/>
            <person name="Larimer J."/>
            <person name="Murphy C."/>
            <person name="Naylor J."/>
            <person name="Pearson M."/>
            <person name="Priest M."/>
            <person name="Roberts A."/>
            <person name="Saif S."/>
            <person name="Shea T."/>
            <person name="Sykes S."/>
            <person name="Wortman J."/>
            <person name="Nusbaum C."/>
            <person name="Birren B."/>
        </authorList>
    </citation>
    <scope>NUCLEOTIDE SEQUENCE [LARGE SCALE GENOMIC DNA]</scope>
    <source>
        <strain evidence="8 9">Ram5</strain>
    </source>
</reference>
<evidence type="ECO:0000256" key="4">
    <source>
        <dbReference type="ARBA" id="ARBA00023136"/>
    </source>
</evidence>
<protein>
    <recommendedName>
        <fullName evidence="7">Cation efflux protein transmembrane domain-containing protein</fullName>
    </recommendedName>
</protein>
<feature type="region of interest" description="Disordered" evidence="5">
    <location>
        <begin position="707"/>
        <end position="730"/>
    </location>
</feature>
<feature type="compositionally biased region" description="Polar residues" evidence="5">
    <location>
        <begin position="373"/>
        <end position="394"/>
    </location>
</feature>
<organism evidence="8 9">
    <name type="scientific">Cryptococcus deuterogattii Ram5</name>
    <dbReference type="NCBI Taxonomy" id="1296110"/>
    <lineage>
        <taxon>Eukaryota</taxon>
        <taxon>Fungi</taxon>
        <taxon>Dikarya</taxon>
        <taxon>Basidiomycota</taxon>
        <taxon>Agaricomycotina</taxon>
        <taxon>Tremellomycetes</taxon>
        <taxon>Tremellales</taxon>
        <taxon>Cryptococcaceae</taxon>
        <taxon>Cryptococcus</taxon>
        <taxon>Cryptococcus gattii species complex</taxon>
    </lineage>
</organism>
<evidence type="ECO:0000256" key="1">
    <source>
        <dbReference type="ARBA" id="ARBA00004141"/>
    </source>
</evidence>
<keyword evidence="4 6" id="KW-0472">Membrane</keyword>
<keyword evidence="2 6" id="KW-0812">Transmembrane</keyword>
<dbReference type="Gene3D" id="1.20.1510.10">
    <property type="entry name" value="Cation efflux protein transmembrane domain"/>
    <property type="match status" value="1"/>
</dbReference>
<evidence type="ECO:0000256" key="3">
    <source>
        <dbReference type="ARBA" id="ARBA00022989"/>
    </source>
</evidence>
<comment type="subcellular location">
    <subcellularLocation>
        <location evidence="1">Membrane</location>
        <topology evidence="1">Multi-pass membrane protein</topology>
    </subcellularLocation>
</comment>
<feature type="transmembrane region" description="Helical" evidence="6">
    <location>
        <begin position="447"/>
        <end position="469"/>
    </location>
</feature>
<feature type="region of interest" description="Disordered" evidence="5">
    <location>
        <begin position="204"/>
        <end position="272"/>
    </location>
</feature>